<dbReference type="RefSeq" id="WP_026484681.1">
    <property type="nucleotide sequence ID" value="NZ_JAPKNB010000016.1"/>
</dbReference>
<dbReference type="GO" id="GO:0030430">
    <property type="term" value="C:host cell cytoplasm"/>
    <property type="evidence" value="ECO:0007669"/>
    <property type="project" value="InterPro"/>
</dbReference>
<accession>A0AAW5VXM7</accession>
<organism evidence="1 2">
    <name type="scientific">Alcaligenes phenolicus</name>
    <dbReference type="NCBI Taxonomy" id="232846"/>
    <lineage>
        <taxon>Bacteria</taxon>
        <taxon>Pseudomonadati</taxon>
        <taxon>Pseudomonadota</taxon>
        <taxon>Betaproteobacteria</taxon>
        <taxon>Burkholderiales</taxon>
        <taxon>Alcaligenaceae</taxon>
        <taxon>Alcaligenes</taxon>
    </lineage>
</organism>
<evidence type="ECO:0000313" key="2">
    <source>
        <dbReference type="Proteomes" id="UP001208074"/>
    </source>
</evidence>
<evidence type="ECO:0000313" key="1">
    <source>
        <dbReference type="EMBL" id="MCX5567184.1"/>
    </source>
</evidence>
<gene>
    <name evidence="1" type="ORF">OSH02_17570</name>
</gene>
<dbReference type="AlphaFoldDB" id="A0AAW5VXM7"/>
<reference evidence="1" key="1">
    <citation type="submission" date="2022-11" db="EMBL/GenBank/DDBJ databases">
        <title>Biodiversity and phylogenetic relationships of bacteria.</title>
        <authorList>
            <person name="Machado R.A.R."/>
            <person name="Bhat A."/>
            <person name="Loulou A."/>
            <person name="Kallel S."/>
        </authorList>
    </citation>
    <scope>NUCLEOTIDE SEQUENCE</scope>
    <source>
        <strain evidence="1">DSM 16503</strain>
    </source>
</reference>
<sequence length="247" mass="27433">MSITADIQKLEPGAIVEVFELDAEEIGAGTLRFHGYPQETPIWWQGERYEPWAIQASGFQRTGEGRQPTPSIQVGNIGVDESGKKIPGVISAMCRLYGDLVGARFIRHRTLAKYLDAANFPEGNPTADPTQAFPLEVWLIEQRVASNAQLVEFELSSPLDFQGQQLPGRQIMTYCSWTRVGGYRGPYCGYTGSAMFDKNDQPVQDPALDRCPGFVRSCQLRWASVQNCRPEEAEISFGGEPAADRVR</sequence>
<name>A0AAW5VXM7_9BURK</name>
<dbReference type="NCBIfam" id="TIGR01600">
    <property type="entry name" value="phage_tail_L"/>
    <property type="match status" value="1"/>
</dbReference>
<dbReference type="Proteomes" id="UP001208074">
    <property type="component" value="Unassembled WGS sequence"/>
</dbReference>
<dbReference type="InterPro" id="IPR006487">
    <property type="entry name" value="Phage_lambda_L"/>
</dbReference>
<dbReference type="Pfam" id="PF05100">
    <property type="entry name" value="Phage_tail_L"/>
    <property type="match status" value="1"/>
</dbReference>
<dbReference type="EMBL" id="JAPKNB010000016">
    <property type="protein sequence ID" value="MCX5567184.1"/>
    <property type="molecule type" value="Genomic_DNA"/>
</dbReference>
<comment type="caution">
    <text evidence="1">The sequence shown here is derived from an EMBL/GenBank/DDBJ whole genome shotgun (WGS) entry which is preliminary data.</text>
</comment>
<dbReference type="GO" id="GO:0046718">
    <property type="term" value="P:symbiont entry into host cell"/>
    <property type="evidence" value="ECO:0007669"/>
    <property type="project" value="InterPro"/>
</dbReference>
<protein>
    <submittedName>
        <fullName evidence="1">Phage minor tail protein L</fullName>
    </submittedName>
</protein>
<dbReference type="GO" id="GO:0051536">
    <property type="term" value="F:iron-sulfur cluster binding"/>
    <property type="evidence" value="ECO:0007669"/>
    <property type="project" value="InterPro"/>
</dbReference>
<proteinExistence type="predicted"/>